<dbReference type="Gene3D" id="2.130.10.10">
    <property type="entry name" value="YVTN repeat-like/Quinoprotein amine dehydrogenase"/>
    <property type="match status" value="2"/>
</dbReference>
<reference evidence="8 9" key="1">
    <citation type="journal article" date="2017" name="Mycologia">
        <title>Bifiguratus adelaidae, gen. et sp. nov., a new member of Mucoromycotina in endophytic and soil-dwelling habitats.</title>
        <authorList>
            <person name="Torres-Cruz T.J."/>
            <person name="Billingsley Tobias T.L."/>
            <person name="Almatruk M."/>
            <person name="Hesse C."/>
            <person name="Kuske C.R."/>
            <person name="Desiro A."/>
            <person name="Benucci G.M."/>
            <person name="Bonito G."/>
            <person name="Stajich J.E."/>
            <person name="Dunlap C."/>
            <person name="Arnold A.E."/>
            <person name="Porras-Alfaro A."/>
        </authorList>
    </citation>
    <scope>NUCLEOTIDE SEQUENCE [LARGE SCALE GENOMIC DNA]</scope>
    <source>
        <strain evidence="8 9">AZ0501</strain>
    </source>
</reference>
<evidence type="ECO:0000259" key="7">
    <source>
        <dbReference type="PROSITE" id="PS50014"/>
    </source>
</evidence>
<dbReference type="GO" id="GO:0006357">
    <property type="term" value="P:regulation of transcription by RNA polymerase II"/>
    <property type="evidence" value="ECO:0007669"/>
    <property type="project" value="TreeGrafter"/>
</dbReference>
<dbReference type="InterPro" id="IPR057452">
    <property type="entry name" value="BRWD/PHIP_N"/>
</dbReference>
<feature type="compositionally biased region" description="Acidic residues" evidence="6">
    <location>
        <begin position="1542"/>
        <end position="1565"/>
    </location>
</feature>
<dbReference type="PROSITE" id="PS50294">
    <property type="entry name" value="WD_REPEATS_REGION"/>
    <property type="match status" value="3"/>
</dbReference>
<feature type="region of interest" description="Disordered" evidence="6">
    <location>
        <begin position="1034"/>
        <end position="1198"/>
    </location>
</feature>
<evidence type="ECO:0000256" key="1">
    <source>
        <dbReference type="ARBA" id="ARBA00022574"/>
    </source>
</evidence>
<dbReference type="SMART" id="SM00297">
    <property type="entry name" value="BROMO"/>
    <property type="match status" value="1"/>
</dbReference>
<dbReference type="Pfam" id="PF25313">
    <property type="entry name" value="BRWD_AD"/>
    <property type="match status" value="1"/>
</dbReference>
<feature type="compositionally biased region" description="Polar residues" evidence="6">
    <location>
        <begin position="1177"/>
        <end position="1193"/>
    </location>
</feature>
<dbReference type="InterPro" id="IPR015943">
    <property type="entry name" value="WD40/YVTN_repeat-like_dom_sf"/>
</dbReference>
<evidence type="ECO:0000313" key="8">
    <source>
        <dbReference type="EMBL" id="OZJ02682.1"/>
    </source>
</evidence>
<dbReference type="InterPro" id="IPR052060">
    <property type="entry name" value="Bromo_WD_repeat"/>
</dbReference>
<dbReference type="InterPro" id="IPR036427">
    <property type="entry name" value="Bromodomain-like_sf"/>
</dbReference>
<feature type="compositionally biased region" description="Acidic residues" evidence="6">
    <location>
        <begin position="1065"/>
        <end position="1090"/>
    </location>
</feature>
<dbReference type="Pfam" id="PF00400">
    <property type="entry name" value="WD40"/>
    <property type="match status" value="3"/>
</dbReference>
<evidence type="ECO:0000256" key="3">
    <source>
        <dbReference type="ARBA" id="ARBA00023117"/>
    </source>
</evidence>
<feature type="domain" description="Bromo" evidence="7">
    <location>
        <begin position="1436"/>
        <end position="1506"/>
    </location>
</feature>
<proteinExistence type="predicted"/>
<feature type="repeat" description="WD" evidence="5">
    <location>
        <begin position="508"/>
        <end position="549"/>
    </location>
</feature>
<dbReference type="EMBL" id="MVBO01000134">
    <property type="protein sequence ID" value="OZJ02682.1"/>
    <property type="molecule type" value="Genomic_DNA"/>
</dbReference>
<feature type="repeat" description="WD" evidence="5">
    <location>
        <begin position="737"/>
        <end position="770"/>
    </location>
</feature>
<dbReference type="InterPro" id="IPR001487">
    <property type="entry name" value="Bromodomain"/>
</dbReference>
<keyword evidence="1 5" id="KW-0853">WD repeat</keyword>
<dbReference type="Pfam" id="PF25437">
    <property type="entry name" value="BRWD1_N"/>
    <property type="match status" value="1"/>
</dbReference>
<organism evidence="8 9">
    <name type="scientific">Bifiguratus adelaidae</name>
    <dbReference type="NCBI Taxonomy" id="1938954"/>
    <lineage>
        <taxon>Eukaryota</taxon>
        <taxon>Fungi</taxon>
        <taxon>Fungi incertae sedis</taxon>
        <taxon>Mucoromycota</taxon>
        <taxon>Mucoromycotina</taxon>
        <taxon>Endogonomycetes</taxon>
        <taxon>Endogonales</taxon>
        <taxon>Endogonales incertae sedis</taxon>
        <taxon>Bifiguratus</taxon>
    </lineage>
</organism>
<keyword evidence="2" id="KW-0677">Repeat</keyword>
<evidence type="ECO:0000256" key="6">
    <source>
        <dbReference type="SAM" id="MobiDB-lite"/>
    </source>
</evidence>
<protein>
    <recommendedName>
        <fullName evidence="7">Bromo domain-containing protein</fullName>
    </recommendedName>
</protein>
<comment type="caution">
    <text evidence="8">The sequence shown here is derived from an EMBL/GenBank/DDBJ whole genome shotgun (WGS) entry which is preliminary data.</text>
</comment>
<dbReference type="Gene3D" id="1.20.920.10">
    <property type="entry name" value="Bromodomain-like"/>
    <property type="match status" value="1"/>
</dbReference>
<dbReference type="GO" id="GO:0008360">
    <property type="term" value="P:regulation of cell shape"/>
    <property type="evidence" value="ECO:0007669"/>
    <property type="project" value="TreeGrafter"/>
</dbReference>
<dbReference type="SUPFAM" id="SSF47370">
    <property type="entry name" value="Bromodomain"/>
    <property type="match status" value="1"/>
</dbReference>
<gene>
    <name evidence="8" type="ORF">BZG36_04052</name>
</gene>
<dbReference type="Proteomes" id="UP000242875">
    <property type="component" value="Unassembled WGS sequence"/>
</dbReference>
<evidence type="ECO:0000256" key="5">
    <source>
        <dbReference type="PROSITE-ProRule" id="PRU00221"/>
    </source>
</evidence>
<feature type="repeat" description="WD" evidence="5">
    <location>
        <begin position="550"/>
        <end position="591"/>
    </location>
</feature>
<dbReference type="PANTHER" id="PTHR16266">
    <property type="entry name" value="WD REPEAT DOMAIN 9"/>
    <property type="match status" value="1"/>
</dbReference>
<name>A0A261XWF1_9FUNG</name>
<keyword evidence="9" id="KW-1185">Reference proteome</keyword>
<dbReference type="InterPro" id="IPR036322">
    <property type="entry name" value="WD40_repeat_dom_sf"/>
</dbReference>
<dbReference type="CDD" id="cd04369">
    <property type="entry name" value="Bromodomain"/>
    <property type="match status" value="1"/>
</dbReference>
<keyword evidence="3 4" id="KW-0103">Bromodomain</keyword>
<dbReference type="PANTHER" id="PTHR16266:SF17">
    <property type="entry name" value="BRWD3"/>
    <property type="match status" value="1"/>
</dbReference>
<dbReference type="GO" id="GO:0005634">
    <property type="term" value="C:nucleus"/>
    <property type="evidence" value="ECO:0007669"/>
    <property type="project" value="TreeGrafter"/>
</dbReference>
<dbReference type="InterPro" id="IPR001680">
    <property type="entry name" value="WD40_rpt"/>
</dbReference>
<feature type="compositionally biased region" description="Acidic residues" evidence="6">
    <location>
        <begin position="1043"/>
        <end position="1057"/>
    </location>
</feature>
<feature type="compositionally biased region" description="Basic residues" evidence="6">
    <location>
        <begin position="1104"/>
        <end position="1131"/>
    </location>
</feature>
<dbReference type="PROSITE" id="PS00678">
    <property type="entry name" value="WD_REPEATS_1"/>
    <property type="match status" value="1"/>
</dbReference>
<feature type="compositionally biased region" description="Basic and acidic residues" evidence="6">
    <location>
        <begin position="1525"/>
        <end position="1534"/>
    </location>
</feature>
<dbReference type="InterPro" id="IPR057451">
    <property type="entry name" value="BRWD/PHIP_AD"/>
</dbReference>
<accession>A0A261XWF1</accession>
<evidence type="ECO:0000256" key="2">
    <source>
        <dbReference type="ARBA" id="ARBA00022737"/>
    </source>
</evidence>
<feature type="region of interest" description="Disordered" evidence="6">
    <location>
        <begin position="703"/>
        <end position="730"/>
    </location>
</feature>
<dbReference type="SMART" id="SM00320">
    <property type="entry name" value="WD40"/>
    <property type="match status" value="6"/>
</dbReference>
<dbReference type="OrthoDB" id="538223at2759"/>
<dbReference type="PROSITE" id="PS50014">
    <property type="entry name" value="BROMODOMAIN_2"/>
    <property type="match status" value="1"/>
</dbReference>
<evidence type="ECO:0000313" key="9">
    <source>
        <dbReference type="Proteomes" id="UP000242875"/>
    </source>
</evidence>
<dbReference type="SUPFAM" id="SSF50978">
    <property type="entry name" value="WD40 repeat-like"/>
    <property type="match status" value="1"/>
</dbReference>
<evidence type="ECO:0000256" key="4">
    <source>
        <dbReference type="PROSITE-ProRule" id="PRU00035"/>
    </source>
</evidence>
<dbReference type="InterPro" id="IPR019775">
    <property type="entry name" value="WD40_repeat_CS"/>
</dbReference>
<feature type="region of interest" description="Disordered" evidence="6">
    <location>
        <begin position="1525"/>
        <end position="1572"/>
    </location>
</feature>
<sequence length="1572" mass="176959">MPPQIALSHTKQNLPVYFPGQTIEGFLLLDVSSLVQVQELKISLVGSVSIPRATLNAERMSFFCTSMSFFRDLQRQKVARTRGTTLADLHEDPSESDDEIREINTNDGDGWERVYDDSTSPIRRASELPIPIPSYSRSTIHRMASISSTPTKFYHSASLHARKRHKKLSFFNRKCITSATSCPRIKPAYCSDPVNADFQEDDKGHVNDAIKARKIVFDMQDLIAVPSEAGYTIHADTTFNVLAVTYEILVKMKVTELDRHGGQNDGRRKTSQRVEKVPVHVESTFSLITLSSDGSERYADFETRFGRTISLDTIALPITVGSVRVEEDLHRLAMGLYYLISRFLETGQCRKAAAALKDDLAENYWLTPKRYDWKGQAHVLTACELDARYKHIDSAHLHTLFTQFIKAANELYPPPAQNITSVLGFHDGASTRQDSVHTRVLRGEYVGPVSGKSGWRAYNTFLSSQGRKYLGRTNIAEALSLREIGCRSVSPKQPPTYIGKEYELLVQISGHRYPAFNVVFDRTGLRFATGSDDWVVKLWCARTGILIHTFRGHQNVIADIAINEENTLIAAAATDGIIRIWNLKTFAPVAVLMNPLGANNKRKPFLTVSFSPSPKAATRYLLATAEDGNARIWKWDRDTLKFETDPVVLACRVKAKDELHCGSFNATGTQFAVAGDDGFVRVFSTVATPEMILSAQNIMIESASSPRPRGRPPKAHIQEPPGPQFQPGNGPILIGQLEGHKGDVNDLAYSHSGNRILSGSVDGTARVWSMILNEPWSCVILDVKEDPPQYVVEKHERERAQQQAQLAATIVADAVVNGEQAPQRPVEAIDGGLWENGVFKYPNKVTDLIWSLDDDLAIVATSYGADIKVFDPLTGDLFVVVDTDGMSSLYGVGRDKEAYAEAASRALSGQQFETDYFPLRFDERLYCVDEQTQIPPHLIPHGPVLNWGGLEYSKQLPENYGRNIPLKLVDGKFEQEEAQRLAEYEAEENQCRRLKLAHIAKITPIDKNKIVRQRKDWARTKKVEEEPDYTVINDLPLLPLHDDSEDDDFEAAEESSEESSTASETDLEIPEDLNDDDTDEVPWIENDDGGYSDTRARPSSSTSRRTRNRSNGWKRKSAKKGRPQNTKKRRTLVIDDEDDEAIGPRRRGYVPGTYRESGSDFTSEPSSSSESEPESGKANNDTDGQTPRQGTSKAKSKAKFNVADYAPSSWIRETRQLITPYHPQIGDIVAYFKEGHAQYLRQSRMLNFFAERNGPRVNMDTVVFCEVKSINWQVGPPTWCRVKFKVLDCINLIQVVQRAASPIWKAEQGEFTVDFCDEDGAPEFLVLAPRFFSSLQLNLQIGQYINGLFAETIYAGRIVGYNQDISQIWNSYPPGGAFSPWQCFQVEWVSEPGSIDNLSPWELTPSDVSAQDLYSSRDTLDDATVQRTRDIFVYVINREEYGAFIEHVDWEEVPGYLLQVAYPMCVDMIERRVNDGFYRRPQALLYDVDLIAKNCNKYNEPSSLIARMSNQLARFIKTRLEDPNKPLEVDEDRKGKRRAATEDDLDDYQESASEFEDENVDIEDDVSSHELE</sequence>
<dbReference type="GO" id="GO:0007010">
    <property type="term" value="P:cytoskeleton organization"/>
    <property type="evidence" value="ECO:0007669"/>
    <property type="project" value="TreeGrafter"/>
</dbReference>
<dbReference type="PROSITE" id="PS50082">
    <property type="entry name" value="WD_REPEATS_2"/>
    <property type="match status" value="3"/>
</dbReference>
<dbReference type="Pfam" id="PF00439">
    <property type="entry name" value="Bromodomain"/>
    <property type="match status" value="1"/>
</dbReference>
<dbReference type="GO" id="GO:0006325">
    <property type="term" value="P:chromatin organization"/>
    <property type="evidence" value="ECO:0007669"/>
    <property type="project" value="UniProtKB-ARBA"/>
</dbReference>